<gene>
    <name evidence="1" type="ORF">HNR73_004415</name>
</gene>
<dbReference type="EMBL" id="JACHGT010000009">
    <property type="protein sequence ID" value="MBB6036544.1"/>
    <property type="molecule type" value="Genomic_DNA"/>
</dbReference>
<dbReference type="Proteomes" id="UP000548476">
    <property type="component" value="Unassembled WGS sequence"/>
</dbReference>
<sequence length="165" mass="18047">MAPEYSILPPVGAMVAAAVVDLGRRPGVSVKTKVTETTVQYDVSAPSYRMVIFVDPESWVGMVFTVLDDQGGELLSTSHDTDLYPIGLDLHRWFAREIEEEIVELVHDLLHGGVHVGEVGGRRALVVPLIDGIRRVVGTAKAATHRDFPDRSQAMAEGTGWRELT</sequence>
<keyword evidence="2" id="KW-1185">Reference proteome</keyword>
<evidence type="ECO:0000313" key="2">
    <source>
        <dbReference type="Proteomes" id="UP000548476"/>
    </source>
</evidence>
<organism evidence="1 2">
    <name type="scientific">Phytomonospora endophytica</name>
    <dbReference type="NCBI Taxonomy" id="714109"/>
    <lineage>
        <taxon>Bacteria</taxon>
        <taxon>Bacillati</taxon>
        <taxon>Actinomycetota</taxon>
        <taxon>Actinomycetes</taxon>
        <taxon>Micromonosporales</taxon>
        <taxon>Micromonosporaceae</taxon>
        <taxon>Phytomonospora</taxon>
    </lineage>
</organism>
<evidence type="ECO:0000313" key="1">
    <source>
        <dbReference type="EMBL" id="MBB6036544.1"/>
    </source>
</evidence>
<accession>A0A841FL10</accession>
<name>A0A841FL10_9ACTN</name>
<dbReference type="RefSeq" id="WP_184789381.1">
    <property type="nucleotide sequence ID" value="NZ_BONT01000030.1"/>
</dbReference>
<comment type="caution">
    <text evidence="1">The sequence shown here is derived from an EMBL/GenBank/DDBJ whole genome shotgun (WGS) entry which is preliminary data.</text>
</comment>
<reference evidence="1 2" key="1">
    <citation type="submission" date="2020-08" db="EMBL/GenBank/DDBJ databases">
        <title>Genomic Encyclopedia of Type Strains, Phase IV (KMG-IV): sequencing the most valuable type-strain genomes for metagenomic binning, comparative biology and taxonomic classification.</title>
        <authorList>
            <person name="Goeker M."/>
        </authorList>
    </citation>
    <scope>NUCLEOTIDE SEQUENCE [LARGE SCALE GENOMIC DNA]</scope>
    <source>
        <strain evidence="1 2">YIM 65646</strain>
    </source>
</reference>
<protein>
    <submittedName>
        <fullName evidence="1">Uncharacterized protein</fullName>
    </submittedName>
</protein>
<dbReference type="AlphaFoldDB" id="A0A841FL10"/>
<proteinExistence type="predicted"/>